<dbReference type="EnsemblMetazoa" id="Aqu2.1.44379_001">
    <property type="protein sequence ID" value="Aqu2.1.44379_001"/>
    <property type="gene ID" value="Aqu2.1.44379"/>
</dbReference>
<name>A0A1X7VY54_AMPQE</name>
<evidence type="ECO:0000313" key="1">
    <source>
        <dbReference type="EnsemblMetazoa" id="Aqu2.1.44379_001"/>
    </source>
</evidence>
<reference evidence="1" key="1">
    <citation type="submission" date="2017-05" db="UniProtKB">
        <authorList>
            <consortium name="EnsemblMetazoa"/>
        </authorList>
    </citation>
    <scope>IDENTIFICATION</scope>
</reference>
<protein>
    <submittedName>
        <fullName evidence="1">Uncharacterized protein</fullName>
    </submittedName>
</protein>
<proteinExistence type="predicted"/>
<accession>A0A1X7VY54</accession>
<dbReference type="InParanoid" id="A0A1X7VY54"/>
<sequence length="80" mass="9214">GQFQSQLHIQSETTWQMPLYTIITSVKKERTHIAKKTSTKVLKSQQKNLELTMCSVLSPNMELLLNATFKMVIAQQEMQC</sequence>
<organism evidence="1">
    <name type="scientific">Amphimedon queenslandica</name>
    <name type="common">Sponge</name>
    <dbReference type="NCBI Taxonomy" id="400682"/>
    <lineage>
        <taxon>Eukaryota</taxon>
        <taxon>Metazoa</taxon>
        <taxon>Porifera</taxon>
        <taxon>Demospongiae</taxon>
        <taxon>Heteroscleromorpha</taxon>
        <taxon>Haplosclerida</taxon>
        <taxon>Niphatidae</taxon>
        <taxon>Amphimedon</taxon>
    </lineage>
</organism>
<dbReference type="AlphaFoldDB" id="A0A1X7VY54"/>